<keyword evidence="3 4" id="KW-0687">Ribonucleoprotein</keyword>
<dbReference type="InterPro" id="IPR014719">
    <property type="entry name" value="Ribosomal_bL12_C/ClpS-like"/>
</dbReference>
<dbReference type="InterPro" id="IPR036235">
    <property type="entry name" value="Ribosomal_bL12_oligo_N_sf"/>
</dbReference>
<dbReference type="InterPro" id="IPR000206">
    <property type="entry name" value="Ribosomal_bL12"/>
</dbReference>
<comment type="caution">
    <text evidence="7">The sequence shown here is derived from an EMBL/GenBank/DDBJ whole genome shotgun (WGS) entry which is preliminary data.</text>
</comment>
<evidence type="ECO:0000259" key="5">
    <source>
        <dbReference type="Pfam" id="PF00542"/>
    </source>
</evidence>
<dbReference type="Proteomes" id="UP001597124">
    <property type="component" value="Unassembled WGS sequence"/>
</dbReference>
<sequence length="126" mass="12873">MADLQKIVDDLSALTVLEAADLAKLLEEKWGVSAAAAVAVAAAPGGGGDAGPAAEEKTEFDVILTGDGGKKINVIKEVRAITNLGLGEAKALVEGAPKPVKEGVNKEEAEKIKKQLEEAGATVEIK</sequence>
<dbReference type="RefSeq" id="WP_374597497.1">
    <property type="nucleotide sequence ID" value="NZ_JBHTIK010000005.1"/>
</dbReference>
<dbReference type="InterPro" id="IPR013823">
    <property type="entry name" value="Ribosomal_bL12_C"/>
</dbReference>
<dbReference type="Gene3D" id="3.30.1390.10">
    <property type="match status" value="1"/>
</dbReference>
<dbReference type="CDD" id="cd00387">
    <property type="entry name" value="Ribosomal_L7_L12"/>
    <property type="match status" value="1"/>
</dbReference>
<dbReference type="SUPFAM" id="SSF48300">
    <property type="entry name" value="Ribosomal protein L7/12, oligomerisation (N-terminal) domain"/>
    <property type="match status" value="1"/>
</dbReference>
<proteinExistence type="inferred from homology"/>
<comment type="subunit">
    <text evidence="4">Homodimer. Part of the ribosomal stalk of the 50S ribosomal subunit. Forms a multimeric L10(L12)X complex, where L10 forms an elongated spine to which 2 to 4 L12 dimers bind in a sequential fashion. Binds GTP-bound translation factors.</text>
</comment>
<accession>A0ABW3C4K5</accession>
<evidence type="ECO:0000313" key="8">
    <source>
        <dbReference type="Proteomes" id="UP001597124"/>
    </source>
</evidence>
<evidence type="ECO:0000256" key="1">
    <source>
        <dbReference type="ARBA" id="ARBA00007197"/>
    </source>
</evidence>
<dbReference type="NCBIfam" id="TIGR00855">
    <property type="entry name" value="L12"/>
    <property type="match status" value="1"/>
</dbReference>
<dbReference type="Gene3D" id="1.20.5.710">
    <property type="entry name" value="Single helix bin"/>
    <property type="match status" value="1"/>
</dbReference>
<evidence type="ECO:0000259" key="6">
    <source>
        <dbReference type="Pfam" id="PF16320"/>
    </source>
</evidence>
<dbReference type="GO" id="GO:0005840">
    <property type="term" value="C:ribosome"/>
    <property type="evidence" value="ECO:0007669"/>
    <property type="project" value="UniProtKB-KW"/>
</dbReference>
<dbReference type="Pfam" id="PF16320">
    <property type="entry name" value="Ribosomal_L12_N"/>
    <property type="match status" value="1"/>
</dbReference>
<dbReference type="PANTHER" id="PTHR45987:SF4">
    <property type="entry name" value="LARGE RIBOSOMAL SUBUNIT PROTEIN BL12M"/>
    <property type="match status" value="1"/>
</dbReference>
<dbReference type="PANTHER" id="PTHR45987">
    <property type="entry name" value="39S RIBOSOMAL PROTEIN L12"/>
    <property type="match status" value="1"/>
</dbReference>
<feature type="domain" description="Large ribosomal subunit protein bL12 oligomerization" evidence="6">
    <location>
        <begin position="5"/>
        <end position="50"/>
    </location>
</feature>
<organism evidence="7 8">
    <name type="scientific">Sphingosinicella xenopeptidilytica</name>
    <dbReference type="NCBI Taxonomy" id="364098"/>
    <lineage>
        <taxon>Bacteria</taxon>
        <taxon>Pseudomonadati</taxon>
        <taxon>Pseudomonadota</taxon>
        <taxon>Alphaproteobacteria</taxon>
        <taxon>Sphingomonadales</taxon>
        <taxon>Sphingosinicellaceae</taxon>
        <taxon>Sphingosinicella</taxon>
    </lineage>
</organism>
<name>A0ABW3C4K5_SPHXN</name>
<comment type="function">
    <text evidence="4">Forms part of the ribosomal stalk which helps the ribosome interact with GTP-bound translation factors. Is thus essential for accurate translation.</text>
</comment>
<keyword evidence="8" id="KW-1185">Reference proteome</keyword>
<evidence type="ECO:0000256" key="3">
    <source>
        <dbReference type="ARBA" id="ARBA00023274"/>
    </source>
</evidence>
<keyword evidence="2 4" id="KW-0689">Ribosomal protein</keyword>
<comment type="similarity">
    <text evidence="1 4">Belongs to the bacterial ribosomal protein bL12 family.</text>
</comment>
<gene>
    <name evidence="4 7" type="primary">rplL</name>
    <name evidence="7" type="ORF">ACFQ00_09185</name>
</gene>
<protein>
    <recommendedName>
        <fullName evidence="4">Large ribosomal subunit protein bL12</fullName>
    </recommendedName>
</protein>
<dbReference type="SUPFAM" id="SSF54736">
    <property type="entry name" value="ClpS-like"/>
    <property type="match status" value="1"/>
</dbReference>
<dbReference type="InterPro" id="IPR008932">
    <property type="entry name" value="Ribosomal_bL12_oligo"/>
</dbReference>
<dbReference type="Pfam" id="PF00542">
    <property type="entry name" value="Ribosomal_L12"/>
    <property type="match status" value="1"/>
</dbReference>
<evidence type="ECO:0000256" key="4">
    <source>
        <dbReference type="HAMAP-Rule" id="MF_00368"/>
    </source>
</evidence>
<dbReference type="HAMAP" id="MF_00368">
    <property type="entry name" value="Ribosomal_bL12"/>
    <property type="match status" value="1"/>
</dbReference>
<reference evidence="8" key="1">
    <citation type="journal article" date="2019" name="Int. J. Syst. Evol. Microbiol.">
        <title>The Global Catalogue of Microorganisms (GCM) 10K type strain sequencing project: providing services to taxonomists for standard genome sequencing and annotation.</title>
        <authorList>
            <consortium name="The Broad Institute Genomics Platform"/>
            <consortium name="The Broad Institute Genome Sequencing Center for Infectious Disease"/>
            <person name="Wu L."/>
            <person name="Ma J."/>
        </authorList>
    </citation>
    <scope>NUCLEOTIDE SEQUENCE [LARGE SCALE GENOMIC DNA]</scope>
    <source>
        <strain evidence="8">CCUG 52537</strain>
    </source>
</reference>
<evidence type="ECO:0000313" key="7">
    <source>
        <dbReference type="EMBL" id="MFD0848494.1"/>
    </source>
</evidence>
<evidence type="ECO:0000256" key="2">
    <source>
        <dbReference type="ARBA" id="ARBA00022980"/>
    </source>
</evidence>
<feature type="domain" description="Large ribosomal subunit protein bL12 C-terminal" evidence="5">
    <location>
        <begin position="60"/>
        <end position="126"/>
    </location>
</feature>
<dbReference type="EMBL" id="JBHTIK010000005">
    <property type="protein sequence ID" value="MFD0848494.1"/>
    <property type="molecule type" value="Genomic_DNA"/>
</dbReference>